<dbReference type="InterPro" id="IPR051236">
    <property type="entry name" value="HAT_RTT109-like"/>
</dbReference>
<keyword evidence="6" id="KW-0805">Transcription regulation</keyword>
<keyword evidence="8" id="KW-0539">Nucleus</keyword>
<proteinExistence type="predicted"/>
<evidence type="ECO:0000256" key="4">
    <source>
        <dbReference type="ARBA" id="ARBA00022763"/>
    </source>
</evidence>
<feature type="compositionally biased region" description="Basic and acidic residues" evidence="10">
    <location>
        <begin position="328"/>
        <end position="338"/>
    </location>
</feature>
<dbReference type="Pfam" id="PF08214">
    <property type="entry name" value="HAT_KAT11"/>
    <property type="match status" value="1"/>
</dbReference>
<evidence type="ECO:0000256" key="6">
    <source>
        <dbReference type="ARBA" id="ARBA00023015"/>
    </source>
</evidence>
<accession>A0A9P8BUJ8</accession>
<feature type="compositionally biased region" description="Low complexity" evidence="10">
    <location>
        <begin position="246"/>
        <end position="259"/>
    </location>
</feature>
<feature type="region of interest" description="Disordered" evidence="10">
    <location>
        <begin position="139"/>
        <end position="158"/>
    </location>
</feature>
<dbReference type="GO" id="GO:0005634">
    <property type="term" value="C:nucleus"/>
    <property type="evidence" value="ECO:0007669"/>
    <property type="project" value="UniProtKB-SubCell"/>
</dbReference>
<dbReference type="Proteomes" id="UP000707451">
    <property type="component" value="Unassembled WGS sequence"/>
</dbReference>
<dbReference type="InterPro" id="IPR013178">
    <property type="entry name" value="Histone_AcTrfase_Rtt109/CBP"/>
</dbReference>
<dbReference type="PANTHER" id="PTHR31571">
    <property type="entry name" value="ALTERED INHERITANCE OF MITOCHONDRIA PROTEIN 6"/>
    <property type="match status" value="1"/>
</dbReference>
<dbReference type="PROSITE" id="PS51728">
    <property type="entry name" value="RTT109_HAT"/>
    <property type="match status" value="1"/>
</dbReference>
<feature type="region of interest" description="Disordered" evidence="10">
    <location>
        <begin position="246"/>
        <end position="265"/>
    </location>
</feature>
<organism evidence="11 12">
    <name type="scientific">Linnemannia hyalina</name>
    <dbReference type="NCBI Taxonomy" id="64524"/>
    <lineage>
        <taxon>Eukaryota</taxon>
        <taxon>Fungi</taxon>
        <taxon>Fungi incertae sedis</taxon>
        <taxon>Mucoromycota</taxon>
        <taxon>Mortierellomycotina</taxon>
        <taxon>Mortierellomycetes</taxon>
        <taxon>Mortierellales</taxon>
        <taxon>Mortierellaceae</taxon>
        <taxon>Linnemannia</taxon>
    </lineage>
</organism>
<dbReference type="SMART" id="SM01250">
    <property type="entry name" value="KAT11"/>
    <property type="match status" value="1"/>
</dbReference>
<dbReference type="GO" id="GO:0032931">
    <property type="term" value="F:histone H3K56 acetyltransferase activity"/>
    <property type="evidence" value="ECO:0007669"/>
    <property type="project" value="TreeGrafter"/>
</dbReference>
<evidence type="ECO:0000256" key="9">
    <source>
        <dbReference type="ARBA" id="ARBA00048940"/>
    </source>
</evidence>
<reference evidence="11" key="1">
    <citation type="submission" date="2021-06" db="EMBL/GenBank/DDBJ databases">
        <title>Genome Sequence of Mortierella hyaline Strain SCG-10, a Cold-Adapted, Nitrate-Reducing Fungus Isolated from Soil in Minnesota, USA.</title>
        <authorList>
            <person name="Aldossari N."/>
        </authorList>
    </citation>
    <scope>NUCLEOTIDE SEQUENCE</scope>
    <source>
        <strain evidence="11">SCG-10</strain>
    </source>
</reference>
<feature type="compositionally biased region" description="Low complexity" evidence="10">
    <location>
        <begin position="93"/>
        <end position="103"/>
    </location>
</feature>
<evidence type="ECO:0000256" key="10">
    <source>
        <dbReference type="SAM" id="MobiDB-lite"/>
    </source>
</evidence>
<feature type="region of interest" description="Disordered" evidence="10">
    <location>
        <begin position="314"/>
        <end position="338"/>
    </location>
</feature>
<dbReference type="EC" id="2.3.1.48" evidence="2"/>
<keyword evidence="5" id="KW-0007">Acetylation</keyword>
<evidence type="ECO:0000256" key="7">
    <source>
        <dbReference type="ARBA" id="ARBA00023163"/>
    </source>
</evidence>
<dbReference type="OrthoDB" id="3361892at2759"/>
<evidence type="ECO:0000256" key="1">
    <source>
        <dbReference type="ARBA" id="ARBA00004123"/>
    </source>
</evidence>
<protein>
    <recommendedName>
        <fullName evidence="2">histone acetyltransferase</fullName>
        <ecNumber evidence="2">2.3.1.48</ecNumber>
    </recommendedName>
</protein>
<dbReference type="PANTHER" id="PTHR31571:SF2">
    <property type="entry name" value="HISTONE ACETYLTRANSFERASE RTT109"/>
    <property type="match status" value="1"/>
</dbReference>
<keyword evidence="3" id="KW-0808">Transferase</keyword>
<evidence type="ECO:0000313" key="11">
    <source>
        <dbReference type="EMBL" id="KAG9068800.1"/>
    </source>
</evidence>
<evidence type="ECO:0000256" key="2">
    <source>
        <dbReference type="ARBA" id="ARBA00013184"/>
    </source>
</evidence>
<dbReference type="EMBL" id="JAHRHY010000006">
    <property type="protein sequence ID" value="KAG9068800.1"/>
    <property type="molecule type" value="Genomic_DNA"/>
</dbReference>
<feature type="compositionally biased region" description="Basic and acidic residues" evidence="10">
    <location>
        <begin position="109"/>
        <end position="118"/>
    </location>
</feature>
<keyword evidence="7" id="KW-0804">Transcription</keyword>
<dbReference type="AlphaFoldDB" id="A0A9P8BUJ8"/>
<keyword evidence="4" id="KW-0227">DNA damage</keyword>
<sequence>MSHSFVFDNKDDPILHSIAQELYTSLNQQPTTTNESDSSSTTTASASLHAYEFRLESFLTRPRTCTTLFPPRVQKSRYSQILVQERLVLLSAGGPSSSLSSPADSQGTDTDKDEKKNEAATTTQVLVAGLEVLEYTLTPLSSPRSSSSSPPSGNKAPQAREERIIYIAKVDTSGFWPLPGLESVSLKGKSPAQALVKGYLRSVRATSHGLSSLTDITVAGTKDNSGSSSDTTSSTAAAAAAAAAGKMSAMSITPTTPTTAHHRRPRKTSLYIFARAQPQYLFANSAKNPQKRVLDDRGLVRWWKNTAASVYAESMDSSTTATTTTTTQEHEQEAEGKRIGNRKTKVQGWWHIPGIETERQANNVIQSTTATTNNSKAFEWIYGYPDKDSKELANALIPQFPDDPKSRMMQSPSCQGGFVNIRTFWELAAIGEESGAGKITGFFRVVEEDEGEDEGEGEEGEEMQEKAVTGTTSGYTKVINFLLDLEFSTMEDARRSTRTWQDRVEVWVRKSVEREAERVLEVEAACRQEQGKEEDKEEEVKETKREVVAAVRSLWIQKGSVEILLRHGSDVLPTPSPAAATQEATTTTAVPTPAATPAVVNTLSIGLIKCKAPTPVSTTTTTTPASTTAPPAVNVLGAGLIKRKVVATSNNTPAPAAAAPMVNVLGAGLIKRKVAPTSTTPSTTTTVPETSSTAPVVNVLGASFIKKRKTDS</sequence>
<feature type="region of interest" description="Disordered" evidence="10">
    <location>
        <begin position="93"/>
        <end position="119"/>
    </location>
</feature>
<feature type="compositionally biased region" description="Low complexity" evidence="10">
    <location>
        <begin position="139"/>
        <end position="152"/>
    </location>
</feature>
<feature type="region of interest" description="Disordered" evidence="10">
    <location>
        <begin position="449"/>
        <end position="469"/>
    </location>
</feature>
<dbReference type="GO" id="GO:0006974">
    <property type="term" value="P:DNA damage response"/>
    <property type="evidence" value="ECO:0007669"/>
    <property type="project" value="UniProtKB-KW"/>
</dbReference>
<dbReference type="InterPro" id="IPR016849">
    <property type="entry name" value="Rtt109"/>
</dbReference>
<keyword evidence="12" id="KW-1185">Reference proteome</keyword>
<dbReference type="GO" id="GO:0006355">
    <property type="term" value="P:regulation of DNA-templated transcription"/>
    <property type="evidence" value="ECO:0007669"/>
    <property type="project" value="InterPro"/>
</dbReference>
<evidence type="ECO:0000256" key="5">
    <source>
        <dbReference type="ARBA" id="ARBA00022990"/>
    </source>
</evidence>
<feature type="compositionally biased region" description="Acidic residues" evidence="10">
    <location>
        <begin position="449"/>
        <end position="462"/>
    </location>
</feature>
<evidence type="ECO:0000256" key="3">
    <source>
        <dbReference type="ARBA" id="ARBA00022679"/>
    </source>
</evidence>
<evidence type="ECO:0000256" key="8">
    <source>
        <dbReference type="ARBA" id="ARBA00023242"/>
    </source>
</evidence>
<evidence type="ECO:0000313" key="12">
    <source>
        <dbReference type="Proteomes" id="UP000707451"/>
    </source>
</evidence>
<comment type="caution">
    <text evidence="11">The sequence shown here is derived from an EMBL/GenBank/DDBJ whole genome shotgun (WGS) entry which is preliminary data.</text>
</comment>
<gene>
    <name evidence="11" type="ORF">KI688_011086</name>
</gene>
<name>A0A9P8BUJ8_9FUNG</name>
<comment type="subcellular location">
    <subcellularLocation>
        <location evidence="1">Nucleus</location>
    </subcellularLocation>
</comment>
<comment type="catalytic activity">
    <reaction evidence="9">
        <text>L-lysyl-[histone] + acetyl-CoA = N(6)-acetyl-L-lysyl-[histone] + CoA + H(+)</text>
        <dbReference type="Rhea" id="RHEA:21992"/>
        <dbReference type="Rhea" id="RHEA-COMP:9845"/>
        <dbReference type="Rhea" id="RHEA-COMP:11338"/>
        <dbReference type="ChEBI" id="CHEBI:15378"/>
        <dbReference type="ChEBI" id="CHEBI:29969"/>
        <dbReference type="ChEBI" id="CHEBI:57287"/>
        <dbReference type="ChEBI" id="CHEBI:57288"/>
        <dbReference type="ChEBI" id="CHEBI:61930"/>
        <dbReference type="EC" id="2.3.1.48"/>
    </reaction>
    <physiologicalReaction direction="left-to-right" evidence="9">
        <dbReference type="Rhea" id="RHEA:21993"/>
    </physiologicalReaction>
</comment>